<comment type="caution">
    <text evidence="5">The sequence shown here is derived from an EMBL/GenBank/DDBJ whole genome shotgun (WGS) entry which is preliminary data.</text>
</comment>
<feature type="domain" description="Enoyl reductase (ER)" evidence="4">
    <location>
        <begin position="7"/>
        <end position="343"/>
    </location>
</feature>
<dbReference type="CDD" id="cd08235">
    <property type="entry name" value="iditol_2_DH_like"/>
    <property type="match status" value="1"/>
</dbReference>
<dbReference type="InterPro" id="IPR013154">
    <property type="entry name" value="ADH-like_N"/>
</dbReference>
<protein>
    <recommendedName>
        <fullName evidence="4">Enoyl reductase (ER) domain-containing protein</fullName>
    </recommendedName>
</protein>
<sequence>MKAAVLEHLEKIVVKEVSTPPIKKGEMLVKIRSCAVCGSDIRIYHQGNPRVKPPQIIGHEIAGEVVEIGERIENFKVGDRVALGADVPCGVCKFCKNGLGNNCPINYAIGYQFPGGFAEYIHINETTVKYGPLHKIPENLSFDEASLAEPLACSLNGYELANLKIGDTLVIIGAGPIGLMLVELARNIGAGRIILSQRSKERLKIARKFSADTFISSLEENFVERVMEETRGEGADVVMVACANPSAQEEALEIVGHRGRVNFFGGLAPGSRKIKIDSNLIHYKECFVLGSHGSVPRHHKIALELLSRGAVKGKDFITHHFSLDKIKEAFKVAEGHQGLKVIVNPV</sequence>
<dbReference type="InterPro" id="IPR020843">
    <property type="entry name" value="ER"/>
</dbReference>
<dbReference type="AlphaFoldDB" id="A0A0F9N0F6"/>
<dbReference type="InterPro" id="IPR036291">
    <property type="entry name" value="NAD(P)-bd_dom_sf"/>
</dbReference>
<dbReference type="SUPFAM" id="SSF51735">
    <property type="entry name" value="NAD(P)-binding Rossmann-fold domains"/>
    <property type="match status" value="1"/>
</dbReference>
<name>A0A0F9N0F6_9ZZZZ</name>
<dbReference type="PANTHER" id="PTHR43401:SF2">
    <property type="entry name" value="L-THREONINE 3-DEHYDROGENASE"/>
    <property type="match status" value="1"/>
</dbReference>
<dbReference type="EMBL" id="LAZR01004829">
    <property type="protein sequence ID" value="KKN05212.1"/>
    <property type="molecule type" value="Genomic_DNA"/>
</dbReference>
<gene>
    <name evidence="5" type="ORF">LCGC14_1089600</name>
</gene>
<dbReference type="InterPro" id="IPR013149">
    <property type="entry name" value="ADH-like_C"/>
</dbReference>
<evidence type="ECO:0000256" key="1">
    <source>
        <dbReference type="ARBA" id="ARBA00022723"/>
    </source>
</evidence>
<dbReference type="Pfam" id="PF08240">
    <property type="entry name" value="ADH_N"/>
    <property type="match status" value="1"/>
</dbReference>
<dbReference type="PANTHER" id="PTHR43401">
    <property type="entry name" value="L-THREONINE 3-DEHYDROGENASE"/>
    <property type="match status" value="1"/>
</dbReference>
<dbReference type="PROSITE" id="PS00059">
    <property type="entry name" value="ADH_ZINC"/>
    <property type="match status" value="1"/>
</dbReference>
<dbReference type="InterPro" id="IPR011032">
    <property type="entry name" value="GroES-like_sf"/>
</dbReference>
<reference evidence="5" key="1">
    <citation type="journal article" date="2015" name="Nature">
        <title>Complex archaea that bridge the gap between prokaryotes and eukaryotes.</title>
        <authorList>
            <person name="Spang A."/>
            <person name="Saw J.H."/>
            <person name="Jorgensen S.L."/>
            <person name="Zaremba-Niedzwiedzka K."/>
            <person name="Martijn J."/>
            <person name="Lind A.E."/>
            <person name="van Eijk R."/>
            <person name="Schleper C."/>
            <person name="Guy L."/>
            <person name="Ettema T.J."/>
        </authorList>
    </citation>
    <scope>NUCLEOTIDE SEQUENCE</scope>
</reference>
<dbReference type="InterPro" id="IPR002328">
    <property type="entry name" value="ADH_Zn_CS"/>
</dbReference>
<dbReference type="SMART" id="SM00829">
    <property type="entry name" value="PKS_ER"/>
    <property type="match status" value="1"/>
</dbReference>
<keyword evidence="1" id="KW-0479">Metal-binding</keyword>
<dbReference type="Pfam" id="PF00107">
    <property type="entry name" value="ADH_zinc_N"/>
    <property type="match status" value="1"/>
</dbReference>
<dbReference type="InterPro" id="IPR050129">
    <property type="entry name" value="Zn_alcohol_dh"/>
</dbReference>
<dbReference type="GO" id="GO:0008270">
    <property type="term" value="F:zinc ion binding"/>
    <property type="evidence" value="ECO:0007669"/>
    <property type="project" value="InterPro"/>
</dbReference>
<evidence type="ECO:0000313" key="5">
    <source>
        <dbReference type="EMBL" id="KKN05212.1"/>
    </source>
</evidence>
<accession>A0A0F9N0F6</accession>
<evidence type="ECO:0000256" key="3">
    <source>
        <dbReference type="ARBA" id="ARBA00023002"/>
    </source>
</evidence>
<dbReference type="Gene3D" id="3.40.50.720">
    <property type="entry name" value="NAD(P)-binding Rossmann-like Domain"/>
    <property type="match status" value="1"/>
</dbReference>
<proteinExistence type="predicted"/>
<evidence type="ECO:0000259" key="4">
    <source>
        <dbReference type="SMART" id="SM00829"/>
    </source>
</evidence>
<organism evidence="5">
    <name type="scientific">marine sediment metagenome</name>
    <dbReference type="NCBI Taxonomy" id="412755"/>
    <lineage>
        <taxon>unclassified sequences</taxon>
        <taxon>metagenomes</taxon>
        <taxon>ecological metagenomes</taxon>
    </lineage>
</organism>
<keyword evidence="3" id="KW-0560">Oxidoreductase</keyword>
<dbReference type="SUPFAM" id="SSF50129">
    <property type="entry name" value="GroES-like"/>
    <property type="match status" value="1"/>
</dbReference>
<dbReference type="GO" id="GO:0016491">
    <property type="term" value="F:oxidoreductase activity"/>
    <property type="evidence" value="ECO:0007669"/>
    <property type="project" value="UniProtKB-KW"/>
</dbReference>
<evidence type="ECO:0000256" key="2">
    <source>
        <dbReference type="ARBA" id="ARBA00022833"/>
    </source>
</evidence>
<keyword evidence="2" id="KW-0862">Zinc</keyword>
<dbReference type="Gene3D" id="3.90.180.10">
    <property type="entry name" value="Medium-chain alcohol dehydrogenases, catalytic domain"/>
    <property type="match status" value="1"/>
</dbReference>